<reference evidence="7 8" key="1">
    <citation type="submission" date="2017-07" db="EMBL/GenBank/DDBJ databases">
        <authorList>
            <person name="Talla V."/>
            <person name="Backstrom N."/>
        </authorList>
    </citation>
    <scope>NUCLEOTIDE SEQUENCE [LARGE SCALE GENOMIC DNA]</scope>
</reference>
<dbReference type="PANTHER" id="PTHR10543">
    <property type="entry name" value="BETA-CAROTENE DIOXYGENASE"/>
    <property type="match status" value="1"/>
</dbReference>
<accession>A0A5E4PYF4</accession>
<comment type="similarity">
    <text evidence="1">Belongs to the carotenoid oxygenase family.</text>
</comment>
<evidence type="ECO:0000256" key="1">
    <source>
        <dbReference type="ARBA" id="ARBA00006787"/>
    </source>
</evidence>
<evidence type="ECO:0000256" key="2">
    <source>
        <dbReference type="ARBA" id="ARBA00022723"/>
    </source>
</evidence>
<organism evidence="7 8">
    <name type="scientific">Leptidea sinapis</name>
    <dbReference type="NCBI Taxonomy" id="189913"/>
    <lineage>
        <taxon>Eukaryota</taxon>
        <taxon>Metazoa</taxon>
        <taxon>Ecdysozoa</taxon>
        <taxon>Arthropoda</taxon>
        <taxon>Hexapoda</taxon>
        <taxon>Insecta</taxon>
        <taxon>Pterygota</taxon>
        <taxon>Neoptera</taxon>
        <taxon>Endopterygota</taxon>
        <taxon>Lepidoptera</taxon>
        <taxon>Glossata</taxon>
        <taxon>Ditrysia</taxon>
        <taxon>Papilionoidea</taxon>
        <taxon>Pieridae</taxon>
        <taxon>Dismorphiinae</taxon>
        <taxon>Leptidea</taxon>
    </lineage>
</organism>
<dbReference type="AlphaFoldDB" id="A0A5E4PYF4"/>
<evidence type="ECO:0000313" key="8">
    <source>
        <dbReference type="Proteomes" id="UP000324832"/>
    </source>
</evidence>
<dbReference type="EMBL" id="FZQP02000670">
    <property type="protein sequence ID" value="VVC89980.1"/>
    <property type="molecule type" value="Genomic_DNA"/>
</dbReference>
<evidence type="ECO:0000256" key="6">
    <source>
        <dbReference type="SAM" id="MobiDB-lite"/>
    </source>
</evidence>
<keyword evidence="3" id="KW-0560">Oxidoreductase</keyword>
<sequence>MAGPKVKLYPACDSNVWLRSCQEEIVQPITGHVTGDIPRWLRGTLLRNGPGSLNVGSMRFEHLFDSSALLHRFAIADGEVTYNCRFLSSNTFKKNRAANRIVVTEFGTKAVPDPCHTIFDRMAALFNPGESMSDNAMISVYPFGDEIYAFTEGPVVHRIDHITLETMERKDLYKSIALVNHTSHPHVMPNGDVYNLGMSVVKGRLRHVLVKFPFLEKGDMFAAAKIVGSMKPRWCITDNYFVIVEQPMTISLNKMVRNQLRNKPLVSSLKWFDDCETHIVLVCRNTGKEVKRYMTETLFYLHIINCFEHKGKLFVDLCAYKDAKTLDAMFVEAIENMQYNADYAEWFRGRPKRLEMDLSSNLSKVEPKVLVDIGCETPRIHYDLHNGKFYRYFYAISSDVDTEHPGSLIKVNTITGEAITWWETHCYPSEPIFIPRPNAKQGRTPGGSSSPGCEKHDGDSTSYLHHSVASAKVSTWMVST</sequence>
<evidence type="ECO:0000313" key="7">
    <source>
        <dbReference type="EMBL" id="VVC89980.1"/>
    </source>
</evidence>
<feature type="binding site" evidence="5">
    <location>
        <position position="184"/>
    </location>
    <ligand>
        <name>Fe cation</name>
        <dbReference type="ChEBI" id="CHEBI:24875"/>
        <note>catalytic</note>
    </ligand>
</feature>
<name>A0A5E4PYF4_9NEOP</name>
<dbReference type="GO" id="GO:0016121">
    <property type="term" value="P:carotene catabolic process"/>
    <property type="evidence" value="ECO:0007669"/>
    <property type="project" value="TreeGrafter"/>
</dbReference>
<evidence type="ECO:0000256" key="4">
    <source>
        <dbReference type="ARBA" id="ARBA00023004"/>
    </source>
</evidence>
<protein>
    <submittedName>
        <fullName evidence="7">Uncharacterized protein</fullName>
    </submittedName>
</protein>
<feature type="binding site" evidence="5">
    <location>
        <position position="302"/>
    </location>
    <ligand>
        <name>Fe cation</name>
        <dbReference type="ChEBI" id="CHEBI:24875"/>
        <note>catalytic</note>
    </ligand>
</feature>
<evidence type="ECO:0000256" key="5">
    <source>
        <dbReference type="PIRSR" id="PIRSR604294-1"/>
    </source>
</evidence>
<dbReference type="PANTHER" id="PTHR10543:SF24">
    <property type="entry name" value="CAROTENOID ISOMEROOXYGENASE"/>
    <property type="match status" value="1"/>
</dbReference>
<dbReference type="Proteomes" id="UP000324832">
    <property type="component" value="Unassembled WGS sequence"/>
</dbReference>
<feature type="region of interest" description="Disordered" evidence="6">
    <location>
        <begin position="434"/>
        <end position="461"/>
    </location>
</feature>
<dbReference type="InterPro" id="IPR004294">
    <property type="entry name" value="Carotenoid_Oase"/>
</dbReference>
<dbReference type="GO" id="GO:0046872">
    <property type="term" value="F:metal ion binding"/>
    <property type="evidence" value="ECO:0007669"/>
    <property type="project" value="UniProtKB-KW"/>
</dbReference>
<dbReference type="GO" id="GO:0003834">
    <property type="term" value="F:beta-carotene 15,15'-dioxygenase activity"/>
    <property type="evidence" value="ECO:0007669"/>
    <property type="project" value="TreeGrafter"/>
</dbReference>
<keyword evidence="2 5" id="KW-0479">Metal-binding</keyword>
<dbReference type="GO" id="GO:0010436">
    <property type="term" value="F:carotenoid dioxygenase activity"/>
    <property type="evidence" value="ECO:0007669"/>
    <property type="project" value="TreeGrafter"/>
</dbReference>
<evidence type="ECO:0000256" key="3">
    <source>
        <dbReference type="ARBA" id="ARBA00023002"/>
    </source>
</evidence>
<keyword evidence="8" id="KW-1185">Reference proteome</keyword>
<dbReference type="GO" id="GO:0042574">
    <property type="term" value="P:retinal metabolic process"/>
    <property type="evidence" value="ECO:0007669"/>
    <property type="project" value="TreeGrafter"/>
</dbReference>
<keyword evidence="4 5" id="KW-0408">Iron</keyword>
<proteinExistence type="inferred from homology"/>
<comment type="cofactor">
    <cofactor evidence="5">
        <name>Fe(2+)</name>
        <dbReference type="ChEBI" id="CHEBI:29033"/>
    </cofactor>
    <text evidence="5">Binds 1 Fe(2+) ion per subunit.</text>
</comment>
<dbReference type="Pfam" id="PF03055">
    <property type="entry name" value="RPE65"/>
    <property type="match status" value="1"/>
</dbReference>
<gene>
    <name evidence="7" type="ORF">LSINAPIS_LOCUS2991</name>
</gene>